<protein>
    <submittedName>
        <fullName evidence="2">Uncharacterized protein</fullName>
    </submittedName>
</protein>
<reference evidence="3" key="1">
    <citation type="journal article" date="2011" name="Proc. Natl. Acad. Sci. U.S.A.">
        <title>Obligate biotrophy features unraveled by the genomic analysis of rust fungi.</title>
        <authorList>
            <person name="Duplessis S."/>
            <person name="Cuomo C.A."/>
            <person name="Lin Y.-C."/>
            <person name="Aerts A."/>
            <person name="Tisserant E."/>
            <person name="Veneault-Fourrey C."/>
            <person name="Joly D.L."/>
            <person name="Hacquard S."/>
            <person name="Amselem J."/>
            <person name="Cantarel B.L."/>
            <person name="Chiu R."/>
            <person name="Coutinho P.M."/>
            <person name="Feau N."/>
            <person name="Field M."/>
            <person name="Frey P."/>
            <person name="Gelhaye E."/>
            <person name="Goldberg J."/>
            <person name="Grabherr M.G."/>
            <person name="Kodira C.D."/>
            <person name="Kohler A."/>
            <person name="Kuees U."/>
            <person name="Lindquist E.A."/>
            <person name="Lucas S.M."/>
            <person name="Mago R."/>
            <person name="Mauceli E."/>
            <person name="Morin E."/>
            <person name="Murat C."/>
            <person name="Pangilinan J.L."/>
            <person name="Park R."/>
            <person name="Pearson M."/>
            <person name="Quesneville H."/>
            <person name="Rouhier N."/>
            <person name="Sakthikumar S."/>
            <person name="Salamov A.A."/>
            <person name="Schmutz J."/>
            <person name="Selles B."/>
            <person name="Shapiro H."/>
            <person name="Tanguay P."/>
            <person name="Tuskan G.A."/>
            <person name="Henrissat B."/>
            <person name="Van de Peer Y."/>
            <person name="Rouze P."/>
            <person name="Ellis J.G."/>
            <person name="Dodds P.N."/>
            <person name="Schein J.E."/>
            <person name="Zhong S."/>
            <person name="Hamelin R.C."/>
            <person name="Grigoriev I.V."/>
            <person name="Szabo L.J."/>
            <person name="Martin F."/>
        </authorList>
    </citation>
    <scope>NUCLEOTIDE SEQUENCE [LARGE SCALE GENOMIC DNA]</scope>
    <source>
        <strain evidence="3">98AG31 / pathotype 3-4-7</strain>
    </source>
</reference>
<dbReference type="RefSeq" id="XP_007406571.1">
    <property type="nucleotide sequence ID" value="XM_007406509.1"/>
</dbReference>
<dbReference type="EMBL" id="GL883095">
    <property type="protein sequence ID" value="EGG10270.1"/>
    <property type="molecule type" value="Genomic_DNA"/>
</dbReference>
<dbReference type="VEuPathDB" id="FungiDB:MELLADRAFT_94567"/>
<dbReference type="HOGENOM" id="CLU_025212_2_2_1"/>
<sequence length="524" mass="58067">MSTNRQRPPTRITRNNPEPSSQPQTARKRQRRVQVDSSNEQVSATATTNPNDNTFSGRDDTTPQSAPNDYDLDLPDITLQNYHKVQKHWPLERIQEQLKKQTSSNHQISAAVLAEGQAVLGAFEQSLHMIAMVSGVNIDVLKRSLGLLGGTHADNSWHRWLSFAIAANKIAMPARGDPAASDILTMRNQANSKTYRALKKDEVAVFTAEVFYALGGYPDYSAISISDDADVFGDSSALVPEVPKLSPADENRYRPLYEKLVDQDKVARDRELHTPGSSACKEEKRSLQSFKKIALQLARDHQLFGMDYYIIACSNNNTGEGWCREYTSRDEISQWVKTKAQMQHVFPLYCQHESTIEEIKANAAANSTSAKSKRPKNQSDMDKAELVGLLNQLLIDVLGDPDKVFPKIPNPLQALKDRKIPVTIERAPDSTMTLEEFEKGFSGMDTKARRHWISDIKTCKFTVKKEESPPSASVATNQSAESNPTTRESETQALATQSQEAPPTGTQVVTDAGQCNSGNGCDVA</sequence>
<gene>
    <name evidence="2" type="ORF">MELLADRAFT_94567</name>
</gene>
<evidence type="ECO:0000256" key="1">
    <source>
        <dbReference type="SAM" id="MobiDB-lite"/>
    </source>
</evidence>
<dbReference type="OrthoDB" id="10379740at2759"/>
<dbReference type="AlphaFoldDB" id="F4RBW4"/>
<organism evidence="3">
    <name type="scientific">Melampsora larici-populina (strain 98AG31 / pathotype 3-4-7)</name>
    <name type="common">Poplar leaf rust fungus</name>
    <dbReference type="NCBI Taxonomy" id="747676"/>
    <lineage>
        <taxon>Eukaryota</taxon>
        <taxon>Fungi</taxon>
        <taxon>Dikarya</taxon>
        <taxon>Basidiomycota</taxon>
        <taxon>Pucciniomycotina</taxon>
        <taxon>Pucciniomycetes</taxon>
        <taxon>Pucciniales</taxon>
        <taxon>Melampsoraceae</taxon>
        <taxon>Melampsora</taxon>
    </lineage>
</organism>
<dbReference type="InParanoid" id="F4RBW4"/>
<feature type="region of interest" description="Disordered" evidence="1">
    <location>
        <begin position="1"/>
        <end position="71"/>
    </location>
</feature>
<proteinExistence type="predicted"/>
<feature type="compositionally biased region" description="Polar residues" evidence="1">
    <location>
        <begin position="35"/>
        <end position="67"/>
    </location>
</feature>
<feature type="compositionally biased region" description="Polar residues" evidence="1">
    <location>
        <begin position="1"/>
        <end position="25"/>
    </location>
</feature>
<accession>F4RBW4</accession>
<evidence type="ECO:0000313" key="2">
    <source>
        <dbReference type="EMBL" id="EGG10270.1"/>
    </source>
</evidence>
<dbReference type="KEGG" id="mlr:MELLADRAFT_94567"/>
<feature type="region of interest" description="Disordered" evidence="1">
    <location>
        <begin position="464"/>
        <end position="524"/>
    </location>
</feature>
<dbReference type="Proteomes" id="UP000001072">
    <property type="component" value="Unassembled WGS sequence"/>
</dbReference>
<name>F4RBW4_MELLP</name>
<dbReference type="GeneID" id="18936921"/>
<evidence type="ECO:0000313" key="3">
    <source>
        <dbReference type="Proteomes" id="UP000001072"/>
    </source>
</evidence>
<keyword evidence="3" id="KW-1185">Reference proteome</keyword>
<feature type="compositionally biased region" description="Polar residues" evidence="1">
    <location>
        <begin position="470"/>
        <end position="524"/>
    </location>
</feature>